<feature type="compositionally biased region" description="Acidic residues" evidence="6">
    <location>
        <begin position="346"/>
        <end position="357"/>
    </location>
</feature>
<dbReference type="AlphaFoldDB" id="A0A6I2M8J7"/>
<evidence type="ECO:0000256" key="1">
    <source>
        <dbReference type="ARBA" id="ARBA00004162"/>
    </source>
</evidence>
<feature type="domain" description="RsgI N-terminal anti-sigma" evidence="8">
    <location>
        <begin position="2"/>
        <end position="50"/>
    </location>
</feature>
<evidence type="ECO:0000313" key="9">
    <source>
        <dbReference type="EMBL" id="MRX53236.1"/>
    </source>
</evidence>
<dbReference type="EMBL" id="WKKF01000001">
    <property type="protein sequence ID" value="MRX53236.1"/>
    <property type="molecule type" value="Genomic_DNA"/>
</dbReference>
<proteinExistence type="predicted"/>
<comment type="caution">
    <text evidence="9">The sequence shown here is derived from an EMBL/GenBank/DDBJ whole genome shotgun (WGS) entry which is preliminary data.</text>
</comment>
<evidence type="ECO:0000256" key="2">
    <source>
        <dbReference type="ARBA" id="ARBA00022475"/>
    </source>
</evidence>
<accession>A0A6I2M8J7</accession>
<dbReference type="Proteomes" id="UP000441585">
    <property type="component" value="Unassembled WGS sequence"/>
</dbReference>
<gene>
    <name evidence="9" type="ORF">GJU41_04575</name>
</gene>
<evidence type="ECO:0000259" key="8">
    <source>
        <dbReference type="PROSITE" id="PS51849"/>
    </source>
</evidence>
<organism evidence="9 10">
    <name type="scientific">Metabacillus idriensis</name>
    <dbReference type="NCBI Taxonomy" id="324768"/>
    <lineage>
        <taxon>Bacteria</taxon>
        <taxon>Bacillati</taxon>
        <taxon>Bacillota</taxon>
        <taxon>Bacilli</taxon>
        <taxon>Bacillales</taxon>
        <taxon>Bacillaceae</taxon>
        <taxon>Metabacillus</taxon>
    </lineage>
</organism>
<dbReference type="PROSITE" id="PS51849">
    <property type="entry name" value="RSGI_N"/>
    <property type="match status" value="1"/>
</dbReference>
<dbReference type="Pfam" id="PF23750">
    <property type="entry name" value="RsgI_M"/>
    <property type="match status" value="1"/>
</dbReference>
<keyword evidence="4 7" id="KW-1133">Transmembrane helix</keyword>
<reference evidence="9 10" key="1">
    <citation type="submission" date="2019-11" db="EMBL/GenBank/DDBJ databases">
        <title>Bacillus idriensis genome.</title>
        <authorList>
            <person name="Konopka E.N."/>
            <person name="Newman J.D."/>
        </authorList>
    </citation>
    <scope>NUCLEOTIDE SEQUENCE [LARGE SCALE GENOMIC DNA]</scope>
    <source>
        <strain evidence="9 10">DSM 19097</strain>
    </source>
</reference>
<name>A0A6I2M8J7_9BACI</name>
<dbReference type="Pfam" id="PF12791">
    <property type="entry name" value="RsgI_N"/>
    <property type="match status" value="1"/>
</dbReference>
<dbReference type="GO" id="GO:0005886">
    <property type="term" value="C:plasma membrane"/>
    <property type="evidence" value="ECO:0007669"/>
    <property type="project" value="UniProtKB-SubCell"/>
</dbReference>
<evidence type="ECO:0000313" key="10">
    <source>
        <dbReference type="Proteomes" id="UP000441585"/>
    </source>
</evidence>
<feature type="compositionally biased region" description="Acidic residues" evidence="6">
    <location>
        <begin position="373"/>
        <end position="383"/>
    </location>
</feature>
<protein>
    <submittedName>
        <fullName evidence="9">Anti-sigma factor domain-containing protein</fullName>
    </submittedName>
</protein>
<dbReference type="InterPro" id="IPR024449">
    <property type="entry name" value="Anti-sigma_RsgI_N"/>
</dbReference>
<evidence type="ECO:0000256" key="7">
    <source>
        <dbReference type="SAM" id="Phobius"/>
    </source>
</evidence>
<evidence type="ECO:0000256" key="6">
    <source>
        <dbReference type="SAM" id="MobiDB-lite"/>
    </source>
</evidence>
<evidence type="ECO:0000256" key="3">
    <source>
        <dbReference type="ARBA" id="ARBA00022692"/>
    </source>
</evidence>
<feature type="transmembrane region" description="Helical" evidence="7">
    <location>
        <begin position="65"/>
        <end position="83"/>
    </location>
</feature>
<keyword evidence="10" id="KW-1185">Reference proteome</keyword>
<evidence type="ECO:0000256" key="5">
    <source>
        <dbReference type="ARBA" id="ARBA00023136"/>
    </source>
</evidence>
<keyword evidence="2" id="KW-1003">Cell membrane</keyword>
<keyword evidence="5 7" id="KW-0472">Membrane</keyword>
<keyword evidence="3 7" id="KW-0812">Transmembrane</keyword>
<sequence length="390" mass="44978">MKKGIVVDRNDDYVTLLTPDGQFLKANKQKRSYELGEEITFFQLSDTSERAKSLSIFNLHGIRNGLLTVMAIILLFFTVLPVFKDDKVYAYMTIDINPSFELRLNEKLQVVQIEPMNEDGKKMLGDIKDWKNRKISDVFTKIVDKSKDLGYLKGGKEIFITTVTTDNKHESAKKKMLADVDELKHSYESENVKVSAVEADVETRKKASDQGISTGKYMQLNPKPAKQPAETPPSKENKGEKEEGKQETPIHSDEEETSKETPPALKPPAEETEKQAPPEKPAKREKPEIKEEELKETIPEKKKVIPEPPQDKVSIKDTDKEAEKAKKEAEKKRRENEKGKWQREDRDDDEDDDDDRDEDRREKNWGKYQDDRDRDDDDDEDDEGSRSDRD</sequence>
<dbReference type="InterPro" id="IPR055431">
    <property type="entry name" value="RsgI_M"/>
</dbReference>
<feature type="compositionally biased region" description="Basic and acidic residues" evidence="6">
    <location>
        <begin position="233"/>
        <end position="252"/>
    </location>
</feature>
<comment type="subcellular location">
    <subcellularLocation>
        <location evidence="1">Cell membrane</location>
        <topology evidence="1">Single-pass membrane protein</topology>
    </subcellularLocation>
</comment>
<feature type="compositionally biased region" description="Basic and acidic residues" evidence="6">
    <location>
        <begin position="358"/>
        <end position="372"/>
    </location>
</feature>
<feature type="region of interest" description="Disordered" evidence="6">
    <location>
        <begin position="199"/>
        <end position="390"/>
    </location>
</feature>
<feature type="compositionally biased region" description="Basic and acidic residues" evidence="6">
    <location>
        <begin position="268"/>
        <end position="345"/>
    </location>
</feature>
<dbReference type="RefSeq" id="WP_070876028.1">
    <property type="nucleotide sequence ID" value="NZ_CAJFZX010000008.1"/>
</dbReference>
<evidence type="ECO:0000256" key="4">
    <source>
        <dbReference type="ARBA" id="ARBA00022989"/>
    </source>
</evidence>